<dbReference type="Proteomes" id="UP000694415">
    <property type="component" value="Unplaced"/>
</dbReference>
<reference evidence="2" key="2">
    <citation type="submission" date="2025-09" db="UniProtKB">
        <authorList>
            <consortium name="Ensembl"/>
        </authorList>
    </citation>
    <scope>IDENTIFICATION</scope>
</reference>
<feature type="transmembrane region" description="Helical" evidence="1">
    <location>
        <begin position="98"/>
        <end position="118"/>
    </location>
</feature>
<reference evidence="2" key="1">
    <citation type="submission" date="2025-08" db="UniProtKB">
        <authorList>
            <consortium name="Ensembl"/>
        </authorList>
    </citation>
    <scope>IDENTIFICATION</scope>
</reference>
<evidence type="ECO:0000256" key="1">
    <source>
        <dbReference type="SAM" id="Phobius"/>
    </source>
</evidence>
<organism evidence="2 3">
    <name type="scientific">Mus spicilegus</name>
    <name type="common">Mound-building mouse</name>
    <dbReference type="NCBI Taxonomy" id="10103"/>
    <lineage>
        <taxon>Eukaryota</taxon>
        <taxon>Metazoa</taxon>
        <taxon>Chordata</taxon>
        <taxon>Craniata</taxon>
        <taxon>Vertebrata</taxon>
        <taxon>Euteleostomi</taxon>
        <taxon>Mammalia</taxon>
        <taxon>Eutheria</taxon>
        <taxon>Euarchontoglires</taxon>
        <taxon>Glires</taxon>
        <taxon>Rodentia</taxon>
        <taxon>Myomorpha</taxon>
        <taxon>Muroidea</taxon>
        <taxon>Muridae</taxon>
        <taxon>Murinae</taxon>
        <taxon>Mus</taxon>
        <taxon>Mus</taxon>
    </lineage>
</organism>
<keyword evidence="1" id="KW-0472">Membrane</keyword>
<sequence length="158" mass="17728">MQYCFQQRNIGYFNHLKADSRNITYSVTFLTKSSNRNFIIFLNEVQAAIIGHERCDLLAVLNELHPDTLPDGRIWLFGLNPYFFQHNSLCMRGTPKRIGLQGCAQVGFLVLFVMSFLVPSVTAELPGSSETSTLAHLAGAMGPRERVHTFLVSHGLLN</sequence>
<protein>
    <submittedName>
        <fullName evidence="2">Uncharacterized protein</fullName>
    </submittedName>
</protein>
<name>A0A8C6IEG8_MUSSI</name>
<evidence type="ECO:0000313" key="3">
    <source>
        <dbReference type="Proteomes" id="UP000694415"/>
    </source>
</evidence>
<proteinExistence type="predicted"/>
<dbReference type="Ensembl" id="ENSMSIT00000044349.1">
    <property type="protein sequence ID" value="ENSMSIP00000035194.1"/>
    <property type="gene ID" value="ENSMSIG00000029312.1"/>
</dbReference>
<keyword evidence="1" id="KW-1133">Transmembrane helix</keyword>
<accession>A0A8C6IEG8</accession>
<keyword evidence="1" id="KW-0812">Transmembrane</keyword>
<evidence type="ECO:0000313" key="2">
    <source>
        <dbReference type="Ensembl" id="ENSMSIP00000035194.1"/>
    </source>
</evidence>
<dbReference type="GeneTree" id="ENSGT01150000287136"/>
<dbReference type="AlphaFoldDB" id="A0A8C6IEG8"/>
<keyword evidence="3" id="KW-1185">Reference proteome</keyword>